<dbReference type="RefSeq" id="XP_025376669.1">
    <property type="nucleotide sequence ID" value="XM_025518067.1"/>
</dbReference>
<dbReference type="PANTHER" id="PTHR43667:SF2">
    <property type="entry name" value="FATTY ACID C-METHYL TRANSFERASE"/>
    <property type="match status" value="1"/>
</dbReference>
<dbReference type="InParanoid" id="A0A316YJU6"/>
<dbReference type="Pfam" id="PF02353">
    <property type="entry name" value="CMAS"/>
    <property type="match status" value="2"/>
</dbReference>
<name>A0A316YJU6_9BASI</name>
<evidence type="ECO:0000256" key="1">
    <source>
        <dbReference type="SAM" id="MobiDB-lite"/>
    </source>
</evidence>
<dbReference type="AlphaFoldDB" id="A0A316YJU6"/>
<dbReference type="STRING" id="215250.A0A316YJU6"/>
<reference evidence="2 3" key="1">
    <citation type="journal article" date="2018" name="Mol. Biol. Evol.">
        <title>Broad Genomic Sampling Reveals a Smut Pathogenic Ancestry of the Fungal Clade Ustilaginomycotina.</title>
        <authorList>
            <person name="Kijpornyongpan T."/>
            <person name="Mondo S.J."/>
            <person name="Barry K."/>
            <person name="Sandor L."/>
            <person name="Lee J."/>
            <person name="Lipzen A."/>
            <person name="Pangilinan J."/>
            <person name="LaButti K."/>
            <person name="Hainaut M."/>
            <person name="Henrissat B."/>
            <person name="Grigoriev I.V."/>
            <person name="Spatafora J.W."/>
            <person name="Aime M.C."/>
        </authorList>
    </citation>
    <scope>NUCLEOTIDE SEQUENCE [LARGE SCALE GENOMIC DNA]</scope>
    <source>
        <strain evidence="2 3">MCA 4198</strain>
    </source>
</reference>
<dbReference type="InterPro" id="IPR050723">
    <property type="entry name" value="CFA/CMAS"/>
</dbReference>
<dbReference type="GO" id="GO:0008168">
    <property type="term" value="F:methyltransferase activity"/>
    <property type="evidence" value="ECO:0007669"/>
    <property type="project" value="UniProtKB-KW"/>
</dbReference>
<evidence type="ECO:0000313" key="3">
    <source>
        <dbReference type="Proteomes" id="UP000245768"/>
    </source>
</evidence>
<dbReference type="Proteomes" id="UP000245768">
    <property type="component" value="Unassembled WGS sequence"/>
</dbReference>
<protein>
    <submittedName>
        <fullName evidence="2">S-adenosyl-L-methionine-dependent methyltransferase</fullName>
    </submittedName>
</protein>
<dbReference type="CDD" id="cd02440">
    <property type="entry name" value="AdoMet_MTases"/>
    <property type="match status" value="1"/>
</dbReference>
<keyword evidence="3" id="KW-1185">Reference proteome</keyword>
<keyword evidence="2" id="KW-0489">Methyltransferase</keyword>
<organism evidence="2 3">
    <name type="scientific">Acaromyces ingoldii</name>
    <dbReference type="NCBI Taxonomy" id="215250"/>
    <lineage>
        <taxon>Eukaryota</taxon>
        <taxon>Fungi</taxon>
        <taxon>Dikarya</taxon>
        <taxon>Basidiomycota</taxon>
        <taxon>Ustilaginomycotina</taxon>
        <taxon>Exobasidiomycetes</taxon>
        <taxon>Exobasidiales</taxon>
        <taxon>Cryptobasidiaceae</taxon>
        <taxon>Acaromyces</taxon>
    </lineage>
</organism>
<dbReference type="InterPro" id="IPR029063">
    <property type="entry name" value="SAM-dependent_MTases_sf"/>
</dbReference>
<dbReference type="OrthoDB" id="8300214at2759"/>
<accession>A0A316YJU6</accession>
<dbReference type="PANTHER" id="PTHR43667">
    <property type="entry name" value="CYCLOPROPANE-FATTY-ACYL-PHOSPHOLIPID SYNTHASE"/>
    <property type="match status" value="1"/>
</dbReference>
<feature type="region of interest" description="Disordered" evidence="1">
    <location>
        <begin position="85"/>
        <end position="107"/>
    </location>
</feature>
<proteinExistence type="predicted"/>
<evidence type="ECO:0000313" key="2">
    <source>
        <dbReference type="EMBL" id="PWN89471.1"/>
    </source>
</evidence>
<sequence length="572" mass="63031">MQKMATASTSTDGAVTVASTSLLSAISSPAYSTAVYFARQACLSLFSRLDSGQASGLIEIHEKNKPDSPIVYGAPVSKRAWRLRQEKQEQEGQVCEEAPASSYDKSPHARLDVESDAFWIRLVLGNDLGFAEAYMSGEVSTPDLGACFKLFIDNRDVLSNMSVGPLAKVTSTIQALLNRRYANTKRGSLRNIGAHYDISNTMYEAFLSADMTYSCAIFPTLDADVQEGPLLAAAASAAAKAEESGAGGRGVAPGMAYRTAGFRSAQHDAGSNGPINVNGLLTPESSRGMHSPTMPVQDELEEAQTRKLRTHIERANLQSGHRVLEIGTGWGSLAIEAVRSSGCRVDSLTLSVEQKALAETRIAAAGLSDRIKVHLMDYRDMPASWTDRFDRVISIEMLEAVGIEFLSTYFGSIDRVLNKDGGVLVFQCITMPEERFQTYIDTVDFIKRWIFPGGVLPSVTSLIQAVERGAKRGLVLDTVHSIGPHYARTLREWRRRFEASFDTIIKPALLRDHAEIRRLKADEQDRECEVFRRKWIYYFVYCEVGFTERVIGDHIMSFTRTSNKSLPVCCGS</sequence>
<dbReference type="Gene3D" id="3.40.50.150">
    <property type="entry name" value="Vaccinia Virus protein VP39"/>
    <property type="match status" value="1"/>
</dbReference>
<gene>
    <name evidence="2" type="ORF">FA10DRAFT_145899</name>
</gene>
<dbReference type="SUPFAM" id="SSF53335">
    <property type="entry name" value="S-adenosyl-L-methionine-dependent methyltransferases"/>
    <property type="match status" value="1"/>
</dbReference>
<dbReference type="GO" id="GO:0032259">
    <property type="term" value="P:methylation"/>
    <property type="evidence" value="ECO:0007669"/>
    <property type="project" value="UniProtKB-KW"/>
</dbReference>
<dbReference type="EMBL" id="KZ819637">
    <property type="protein sequence ID" value="PWN89471.1"/>
    <property type="molecule type" value="Genomic_DNA"/>
</dbReference>
<dbReference type="GeneID" id="37039983"/>
<keyword evidence="2" id="KW-0808">Transferase</keyword>